<sequence>MLELLTGYMILNHLILLNSSRALSYSNLKAFKLNSWHSSCKAFGLYRDKIFQVPTAKSRFRFPLSLFPVPIRSHKFFLSVFCAEVCWSSRPVWPFFEKDVAIGNAFPWQRYHFTEMLPTLRNFGDSYLLLKMAEKKWHCVNLRLLPIKAHFFFFFGAMGGVMPFMPVLAKNLGISATAVGLVYTVLPFCVFFSKPLFGYITDFFQNIKLIVFTLVVVTSVGYISVLFIPAIDDTPWTSVQIQCQYEGTSMSVLPFEYDKNCLRDSLKNGENAELQFTLCENNSSTTLEGKIAYVVPANASTVKLNDTMWLEFNPKSNFTCECVKNGTSIMKSSSINSCLLRQDDFSVYKTYQFWLFTLAAVISGTGAATVFCLSDAACYEVLGDRNDLYGRQRMFATISWGCATLLAGYFNDLLTGTSEINSFSAGFYLMLALNCFDVFLLLKIKLTKAKMSLSICKDIGKIFSSCETVAFAGAVYIIGGLTGLIWNYQFWFLEDLGASQLLMGLCVAVQCLAAEMPFFFFAGWFIKTFGYFNCVIGSFVAFTLRLGLYYILKNPWMILPIEMLHGVTFAVFYASMTGYASHSAPPGTEATMMGILGGLFEGLGVATGSLLGGVGFDRLGSRQTFLVAATISMECRGRFGRVAGGLNLAAILLFKALG</sequence>
<comment type="similarity">
    <text evidence="2">Belongs to the major facilitator superfamily. MFSD6 family.</text>
</comment>
<evidence type="ECO:0000256" key="5">
    <source>
        <dbReference type="ARBA" id="ARBA00023136"/>
    </source>
</evidence>
<dbReference type="Gene3D" id="1.20.1250.20">
    <property type="entry name" value="MFS general substrate transporter like domains"/>
    <property type="match status" value="2"/>
</dbReference>
<comment type="caution">
    <text evidence="8">The sequence shown here is derived from an EMBL/GenBank/DDBJ whole genome shotgun (WGS) entry which is preliminary data.</text>
</comment>
<keyword evidence="9" id="KW-1185">Reference proteome</keyword>
<feature type="transmembrane region" description="Helical" evidence="6">
    <location>
        <begin position="592"/>
        <end position="616"/>
    </location>
</feature>
<dbReference type="PANTHER" id="PTHR16172:SF30">
    <property type="entry name" value="SUGAR BABY, ISOFORM C"/>
    <property type="match status" value="1"/>
</dbReference>
<feature type="domain" description="Major facilitator superfamily associated" evidence="7">
    <location>
        <begin position="146"/>
        <end position="627"/>
    </location>
</feature>
<dbReference type="Proteomes" id="UP001054945">
    <property type="component" value="Unassembled WGS sequence"/>
</dbReference>
<name>A0AAV4XTQ5_CAEEX</name>
<feature type="transmembrane region" description="Helical" evidence="6">
    <location>
        <begin position="209"/>
        <end position="231"/>
    </location>
</feature>
<organism evidence="8 9">
    <name type="scientific">Caerostris extrusa</name>
    <name type="common">Bark spider</name>
    <name type="synonym">Caerostris bankana</name>
    <dbReference type="NCBI Taxonomy" id="172846"/>
    <lineage>
        <taxon>Eukaryota</taxon>
        <taxon>Metazoa</taxon>
        <taxon>Ecdysozoa</taxon>
        <taxon>Arthropoda</taxon>
        <taxon>Chelicerata</taxon>
        <taxon>Arachnida</taxon>
        <taxon>Araneae</taxon>
        <taxon>Araneomorphae</taxon>
        <taxon>Entelegynae</taxon>
        <taxon>Araneoidea</taxon>
        <taxon>Araneidae</taxon>
        <taxon>Caerostris</taxon>
    </lineage>
</organism>
<dbReference type="Pfam" id="PF12832">
    <property type="entry name" value="MFS_1_like"/>
    <property type="match status" value="1"/>
</dbReference>
<dbReference type="PANTHER" id="PTHR16172">
    <property type="entry name" value="MAJOR FACILITATOR SUPERFAMILY DOMAIN-CONTAINING PROTEIN 6-LIKE"/>
    <property type="match status" value="1"/>
</dbReference>
<evidence type="ECO:0000313" key="8">
    <source>
        <dbReference type="EMBL" id="GIY97128.1"/>
    </source>
</evidence>
<evidence type="ECO:0000256" key="6">
    <source>
        <dbReference type="SAM" id="Phobius"/>
    </source>
</evidence>
<evidence type="ECO:0000256" key="1">
    <source>
        <dbReference type="ARBA" id="ARBA00004141"/>
    </source>
</evidence>
<feature type="transmembrane region" description="Helical" evidence="6">
    <location>
        <begin position="174"/>
        <end position="197"/>
    </location>
</feature>
<dbReference type="EMBL" id="BPLR01018122">
    <property type="protein sequence ID" value="GIY97128.1"/>
    <property type="molecule type" value="Genomic_DNA"/>
</dbReference>
<keyword evidence="5 6" id="KW-0472">Membrane</keyword>
<accession>A0AAV4XTQ5</accession>
<comment type="subcellular location">
    <subcellularLocation>
        <location evidence="1">Membrane</location>
        <topology evidence="1">Multi-pass membrane protein</topology>
    </subcellularLocation>
</comment>
<dbReference type="InterPro" id="IPR024989">
    <property type="entry name" value="MFS_assoc_dom"/>
</dbReference>
<protein>
    <submittedName>
        <fullName evidence="8">Major facilitator superfamily domain-containing protein 6-A</fullName>
    </submittedName>
</protein>
<evidence type="ECO:0000256" key="2">
    <source>
        <dbReference type="ARBA" id="ARBA00005241"/>
    </source>
</evidence>
<feature type="transmembrane region" description="Helical" evidence="6">
    <location>
        <begin position="394"/>
        <end position="411"/>
    </location>
</feature>
<feature type="transmembrane region" description="Helical" evidence="6">
    <location>
        <begin position="151"/>
        <end position="168"/>
    </location>
</feature>
<dbReference type="GO" id="GO:0016020">
    <property type="term" value="C:membrane"/>
    <property type="evidence" value="ECO:0007669"/>
    <property type="project" value="UniProtKB-SubCell"/>
</dbReference>
<reference evidence="8 9" key="1">
    <citation type="submission" date="2021-06" db="EMBL/GenBank/DDBJ databases">
        <title>Caerostris extrusa draft genome.</title>
        <authorList>
            <person name="Kono N."/>
            <person name="Arakawa K."/>
        </authorList>
    </citation>
    <scope>NUCLEOTIDE SEQUENCE [LARGE SCALE GENOMIC DNA]</scope>
</reference>
<evidence type="ECO:0000259" key="7">
    <source>
        <dbReference type="Pfam" id="PF12832"/>
    </source>
</evidence>
<feature type="transmembrane region" description="Helical" evidence="6">
    <location>
        <begin position="462"/>
        <end position="486"/>
    </location>
</feature>
<feature type="transmembrane region" description="Helical" evidence="6">
    <location>
        <begin position="558"/>
        <end position="580"/>
    </location>
</feature>
<feature type="transmembrane region" description="Helical" evidence="6">
    <location>
        <begin position="353"/>
        <end position="373"/>
    </location>
</feature>
<proteinExistence type="inferred from homology"/>
<evidence type="ECO:0000256" key="3">
    <source>
        <dbReference type="ARBA" id="ARBA00022692"/>
    </source>
</evidence>
<gene>
    <name evidence="8" type="primary">mfsd6a_4</name>
    <name evidence="8" type="ORF">CEXT_430861</name>
</gene>
<dbReference type="InterPro" id="IPR051717">
    <property type="entry name" value="MFS_MFSD6"/>
</dbReference>
<feature type="transmembrane region" description="Helical" evidence="6">
    <location>
        <begin position="423"/>
        <end position="442"/>
    </location>
</feature>
<feature type="transmembrane region" description="Helical" evidence="6">
    <location>
        <begin position="529"/>
        <end position="552"/>
    </location>
</feature>
<keyword evidence="3 6" id="KW-0812">Transmembrane</keyword>
<dbReference type="SUPFAM" id="SSF103473">
    <property type="entry name" value="MFS general substrate transporter"/>
    <property type="match status" value="1"/>
</dbReference>
<dbReference type="AlphaFoldDB" id="A0AAV4XTQ5"/>
<keyword evidence="4 6" id="KW-1133">Transmembrane helix</keyword>
<dbReference type="InterPro" id="IPR036259">
    <property type="entry name" value="MFS_trans_sf"/>
</dbReference>
<feature type="transmembrane region" description="Helical" evidence="6">
    <location>
        <begin position="498"/>
        <end position="522"/>
    </location>
</feature>
<evidence type="ECO:0000313" key="9">
    <source>
        <dbReference type="Proteomes" id="UP001054945"/>
    </source>
</evidence>
<evidence type="ECO:0000256" key="4">
    <source>
        <dbReference type="ARBA" id="ARBA00022989"/>
    </source>
</evidence>